<sequence length="394" mass="42702">MPQNTSLTLGNHIYLYRLLSEAIGCGKQTFLTQVEEALEKESLGAADLGFESTRELLEELDDFIKLTVFKGGRIYATVIAQPAWDEALAAPQKKADTSGKSWKKKRGDKSIKAVKPRRVKREILESIETIEKTPVEAAAQAQAETAVLDEAAANDADSQAEETICEQEDSDVAEPVEDDTLKINTTEEGEERPTVEEQESDSLPAISLTVIYDPDNANAGVTTIESNPMADASAAEQSSDGQDSDLAPVKDDTPANDSEPVKAPEKAPEPATAAKPAPQPVEPPAPAPAPEPIDPAAQYPDYPVDFSTEVFCPGDILFELASLLPFGADAMGIAGEYYWIARERGTIDATRNRASFALRYTQTGKRHEAIVHLRRHPNTPGSTWVIDQIEASEL</sequence>
<evidence type="ECO:0000313" key="3">
    <source>
        <dbReference type="Proteomes" id="UP000546970"/>
    </source>
</evidence>
<feature type="compositionally biased region" description="Basic and acidic residues" evidence="1">
    <location>
        <begin position="248"/>
        <end position="268"/>
    </location>
</feature>
<dbReference type="Proteomes" id="UP000546970">
    <property type="component" value="Unassembled WGS sequence"/>
</dbReference>
<dbReference type="EMBL" id="JABBCP010000005">
    <property type="protein sequence ID" value="NMF56024.1"/>
    <property type="molecule type" value="Genomic_DNA"/>
</dbReference>
<dbReference type="AlphaFoldDB" id="A0A7X9UCK9"/>
<comment type="caution">
    <text evidence="2">The sequence shown here is derived from an EMBL/GenBank/DDBJ whole genome shotgun (WGS) entry which is preliminary data.</text>
</comment>
<accession>A0A7X9UCK9</accession>
<proteinExistence type="predicted"/>
<feature type="compositionally biased region" description="Pro residues" evidence="1">
    <location>
        <begin position="277"/>
        <end position="293"/>
    </location>
</feature>
<feature type="compositionally biased region" description="Acidic residues" evidence="1">
    <location>
        <begin position="158"/>
        <end position="178"/>
    </location>
</feature>
<reference evidence="2 3" key="1">
    <citation type="submission" date="2020-04" db="EMBL/GenBank/DDBJ databases">
        <title>Collinsella sp. KGMB02528 nov., an anaerobic actinobacterium isolated from human feces.</title>
        <authorList>
            <person name="Han K.-I."/>
            <person name="Eom M.K."/>
            <person name="Kim J.-S."/>
            <person name="Lee K.C."/>
            <person name="Suh M.K."/>
            <person name="Park S.-H."/>
            <person name="Lee J.H."/>
            <person name="Kang S.W."/>
            <person name="Park J.-E."/>
            <person name="Oh B.S."/>
            <person name="Yu S.Y."/>
            <person name="Choi S.-H."/>
            <person name="Lee D.H."/>
            <person name="Yoon H."/>
            <person name="Kim B.-Y."/>
            <person name="Lee J.H."/>
            <person name="Lee J.-S."/>
        </authorList>
    </citation>
    <scope>NUCLEOTIDE SEQUENCE [LARGE SCALE GENOMIC DNA]</scope>
    <source>
        <strain evidence="2 3">KGMB02528</strain>
    </source>
</reference>
<keyword evidence="3" id="KW-1185">Reference proteome</keyword>
<gene>
    <name evidence="2" type="ORF">HF320_06760</name>
</gene>
<evidence type="ECO:0000256" key="1">
    <source>
        <dbReference type="SAM" id="MobiDB-lite"/>
    </source>
</evidence>
<name>A0A7X9UCK9_9ACTN</name>
<feature type="region of interest" description="Disordered" evidence="1">
    <location>
        <begin position="150"/>
        <end position="206"/>
    </location>
</feature>
<dbReference type="RefSeq" id="WP_169277646.1">
    <property type="nucleotide sequence ID" value="NZ_JABBCP010000005.1"/>
</dbReference>
<organism evidence="2 3">
    <name type="scientific">Collinsella acetigenes</name>
    <dbReference type="NCBI Taxonomy" id="2713419"/>
    <lineage>
        <taxon>Bacteria</taxon>
        <taxon>Bacillati</taxon>
        <taxon>Actinomycetota</taxon>
        <taxon>Coriobacteriia</taxon>
        <taxon>Coriobacteriales</taxon>
        <taxon>Coriobacteriaceae</taxon>
        <taxon>Collinsella</taxon>
    </lineage>
</organism>
<feature type="region of interest" description="Disordered" evidence="1">
    <location>
        <begin position="230"/>
        <end position="300"/>
    </location>
</feature>
<evidence type="ECO:0000313" key="2">
    <source>
        <dbReference type="EMBL" id="NMF56024.1"/>
    </source>
</evidence>
<protein>
    <submittedName>
        <fullName evidence="2">Uncharacterized protein</fullName>
    </submittedName>
</protein>